<dbReference type="AlphaFoldDB" id="A0AAJ4XBZ8"/>
<reference evidence="1 2" key="1">
    <citation type="submission" date="2017-06" db="EMBL/GenBank/DDBJ databases">
        <authorList>
            <consortium name="Pathogen Informatics"/>
        </authorList>
    </citation>
    <scope>NUCLEOTIDE SEQUENCE [LARGE SCALE GENOMIC DNA]</scope>
    <source>
        <strain evidence="1 2">NCTC12149</strain>
    </source>
</reference>
<name>A0AAJ4XBZ8_9SPHI</name>
<accession>A0AAJ4XBZ8</accession>
<organism evidence="1 2">
    <name type="scientific">Sphingobacterium mizutaii</name>
    <dbReference type="NCBI Taxonomy" id="1010"/>
    <lineage>
        <taxon>Bacteria</taxon>
        <taxon>Pseudomonadati</taxon>
        <taxon>Bacteroidota</taxon>
        <taxon>Sphingobacteriia</taxon>
        <taxon>Sphingobacteriales</taxon>
        <taxon>Sphingobacteriaceae</taxon>
        <taxon>Sphingobacterium</taxon>
    </lineage>
</organism>
<evidence type="ECO:0000313" key="1">
    <source>
        <dbReference type="EMBL" id="SNV48867.1"/>
    </source>
</evidence>
<sequence length="41" mass="4927">MVAIFIKTVFFGTEEKTLHKKNFIHTNFLQNDNLSFTFEKF</sequence>
<protein>
    <submittedName>
        <fullName evidence="1">Uncharacterized protein</fullName>
    </submittedName>
</protein>
<evidence type="ECO:0000313" key="2">
    <source>
        <dbReference type="Proteomes" id="UP000215355"/>
    </source>
</evidence>
<dbReference type="Proteomes" id="UP000215355">
    <property type="component" value="Chromosome 1"/>
</dbReference>
<gene>
    <name evidence="1" type="ORF">SAMEA4412673_01634</name>
</gene>
<dbReference type="KEGG" id="smiz:4412673_01634"/>
<dbReference type="EMBL" id="LT906468">
    <property type="protein sequence ID" value="SNV48867.1"/>
    <property type="molecule type" value="Genomic_DNA"/>
</dbReference>
<proteinExistence type="predicted"/>